<proteinExistence type="predicted"/>
<name>A0A1L8CP46_9PROT</name>
<organism evidence="1 2">
    <name type="scientific">Mariprofundus micogutta</name>
    <dbReference type="NCBI Taxonomy" id="1921010"/>
    <lineage>
        <taxon>Bacteria</taxon>
        <taxon>Pseudomonadati</taxon>
        <taxon>Pseudomonadota</taxon>
        <taxon>Candidatius Mariprofundia</taxon>
        <taxon>Mariprofundales</taxon>
        <taxon>Mariprofundaceae</taxon>
        <taxon>Mariprofundus</taxon>
    </lineage>
</organism>
<dbReference type="EMBL" id="BDFD01000013">
    <property type="protein sequence ID" value="GAV20664.1"/>
    <property type="molecule type" value="Genomic_DNA"/>
</dbReference>
<accession>A0A1L8CP46</accession>
<reference evidence="1 2" key="1">
    <citation type="journal article" date="2017" name="Arch. Microbiol.">
        <title>Mariprofundus micogutta sp. nov., a novel iron-oxidizing zetaproteobacterium isolated from a deep-sea hydrothermal field at the Bayonnaise knoll of the Izu-Ogasawara arc, and a description of Mariprofundales ord. nov. and Zetaproteobacteria classis nov.</title>
        <authorList>
            <person name="Makita H."/>
            <person name="Tanaka E."/>
            <person name="Mitsunobu S."/>
            <person name="Miyazaki M."/>
            <person name="Nunoura T."/>
            <person name="Uematsu K."/>
            <person name="Takaki Y."/>
            <person name="Nishi S."/>
            <person name="Shimamura S."/>
            <person name="Takai K."/>
        </authorList>
    </citation>
    <scope>NUCLEOTIDE SEQUENCE [LARGE SCALE GENOMIC DNA]</scope>
    <source>
        <strain evidence="1 2">ET2</strain>
    </source>
</reference>
<dbReference type="NCBIfam" id="NF009710">
    <property type="entry name" value="PRK13239.1"/>
    <property type="match status" value="1"/>
</dbReference>
<sequence>MIQVGELSIEEMDKILNLFPESFMQMPLQEQKISVSVYRLMLQGKPLSAKLIATSLGLVPEVVNQFLDHCSGIDYNDAGSIIGYWGLSLSKTGHRFEVDGHELYTWCAWDALFIPGIIGKTAMVTSICPVTGSPIRLTVSPNAVNSTRPVGTVVSFIEPEAVSKQESIVKSFCFYVNFFSSKSAGEHWIAENPGTFLLTLNEAFALGHRKNELQYVLTS</sequence>
<gene>
    <name evidence="1" type="ORF">MMIC_P1636</name>
</gene>
<keyword evidence="1" id="KW-0456">Lyase</keyword>
<dbReference type="AlphaFoldDB" id="A0A1L8CP46"/>
<dbReference type="Pfam" id="PF03243">
    <property type="entry name" value="MerB"/>
    <property type="match status" value="1"/>
</dbReference>
<dbReference type="Proteomes" id="UP000231632">
    <property type="component" value="Unassembled WGS sequence"/>
</dbReference>
<dbReference type="SUPFAM" id="SSF46785">
    <property type="entry name" value="Winged helix' DNA-binding domain"/>
    <property type="match status" value="1"/>
</dbReference>
<dbReference type="PRINTS" id="PR01699">
    <property type="entry name" value="ORGNOHGLYASE"/>
</dbReference>
<evidence type="ECO:0000313" key="1">
    <source>
        <dbReference type="EMBL" id="GAV20664.1"/>
    </source>
</evidence>
<comment type="caution">
    <text evidence="1">The sequence shown here is derived from an EMBL/GenBank/DDBJ whole genome shotgun (WGS) entry which is preliminary data.</text>
</comment>
<dbReference type="InterPro" id="IPR036390">
    <property type="entry name" value="WH_DNA-bd_sf"/>
</dbReference>
<dbReference type="InterPro" id="IPR004927">
    <property type="entry name" value="MerB"/>
</dbReference>
<dbReference type="STRING" id="1921010.MMIC_P1636"/>
<dbReference type="InterPro" id="IPR053717">
    <property type="entry name" value="MerB_lyase_sf"/>
</dbReference>
<dbReference type="Gene3D" id="3.30.450.410">
    <property type="match status" value="1"/>
</dbReference>
<keyword evidence="2" id="KW-1185">Reference proteome</keyword>
<evidence type="ECO:0000313" key="2">
    <source>
        <dbReference type="Proteomes" id="UP000231632"/>
    </source>
</evidence>
<dbReference type="GO" id="GO:0018836">
    <property type="term" value="F:alkylmercury lyase activity"/>
    <property type="evidence" value="ECO:0007669"/>
    <property type="project" value="InterPro"/>
</dbReference>
<dbReference type="SUPFAM" id="SSF160387">
    <property type="entry name" value="NosL/MerB-like"/>
    <property type="match status" value="1"/>
</dbReference>
<protein>
    <submittedName>
        <fullName evidence="1">Alkylmercury lyase</fullName>
    </submittedName>
</protein>